<dbReference type="PANTHER" id="PTHR33755:SF9">
    <property type="entry name" value="TOXIN PARE1"/>
    <property type="match status" value="1"/>
</dbReference>
<reference evidence="4 5" key="1">
    <citation type="submission" date="2018-12" db="EMBL/GenBank/DDBJ databases">
        <title>Complete genome sequence of Flaviflexus sp. H23T48.</title>
        <authorList>
            <person name="Bae J.-W."/>
            <person name="Lee J.-Y."/>
        </authorList>
    </citation>
    <scope>NUCLEOTIDE SEQUENCE [LARGE SCALE GENOMIC DNA]</scope>
    <source>
        <strain evidence="4 5">H23T48</strain>
    </source>
</reference>
<evidence type="ECO:0000313" key="5">
    <source>
        <dbReference type="Proteomes" id="UP000280344"/>
    </source>
</evidence>
<dbReference type="Gene3D" id="3.30.2310.20">
    <property type="entry name" value="RelE-like"/>
    <property type="match status" value="1"/>
</dbReference>
<dbReference type="PANTHER" id="PTHR33755">
    <property type="entry name" value="TOXIN PARE1-RELATED"/>
    <property type="match status" value="1"/>
</dbReference>
<keyword evidence="5" id="KW-1185">Reference proteome</keyword>
<dbReference type="AlphaFoldDB" id="A0A3Q9G5L5"/>
<organism evidence="4 5">
    <name type="scientific">Flaviflexus ciconiae</name>
    <dbReference type="NCBI Taxonomy" id="2496867"/>
    <lineage>
        <taxon>Bacteria</taxon>
        <taxon>Bacillati</taxon>
        <taxon>Actinomycetota</taxon>
        <taxon>Actinomycetes</taxon>
        <taxon>Actinomycetales</taxon>
        <taxon>Actinomycetaceae</taxon>
        <taxon>Flaviflexus</taxon>
    </lineage>
</organism>
<dbReference type="Pfam" id="PF05016">
    <property type="entry name" value="ParE_toxin"/>
    <property type="match status" value="1"/>
</dbReference>
<dbReference type="InterPro" id="IPR051803">
    <property type="entry name" value="TA_system_RelE-like_toxin"/>
</dbReference>
<dbReference type="Proteomes" id="UP000280344">
    <property type="component" value="Chromosome"/>
</dbReference>
<dbReference type="InterPro" id="IPR028344">
    <property type="entry name" value="ParE1/4"/>
</dbReference>
<dbReference type="OrthoDB" id="7173315at2"/>
<evidence type="ECO:0000313" key="4">
    <source>
        <dbReference type="EMBL" id="AZQ77886.1"/>
    </source>
</evidence>
<accession>A0A3Q9G5L5</accession>
<dbReference type="InterPro" id="IPR035093">
    <property type="entry name" value="RelE/ParE_toxin_dom_sf"/>
</dbReference>
<comment type="similarity">
    <text evidence="1 3">Belongs to the RelE toxin family.</text>
</comment>
<dbReference type="KEGG" id="flh:EJ997_11615"/>
<dbReference type="InterPro" id="IPR007712">
    <property type="entry name" value="RelE/ParE_toxin"/>
</dbReference>
<evidence type="ECO:0000256" key="1">
    <source>
        <dbReference type="ARBA" id="ARBA00006226"/>
    </source>
</evidence>
<evidence type="ECO:0000256" key="2">
    <source>
        <dbReference type="ARBA" id="ARBA00022649"/>
    </source>
</evidence>
<keyword evidence="2" id="KW-1277">Toxin-antitoxin system</keyword>
<gene>
    <name evidence="4" type="ORF">EJ997_11615</name>
</gene>
<dbReference type="RefSeq" id="WP_126704688.1">
    <property type="nucleotide sequence ID" value="NZ_CP034593.1"/>
</dbReference>
<dbReference type="PIRSF" id="PIRSF029218">
    <property type="entry name" value="ParE"/>
    <property type="match status" value="1"/>
</dbReference>
<evidence type="ECO:0000256" key="3">
    <source>
        <dbReference type="PIRNR" id="PIRNR029218"/>
    </source>
</evidence>
<name>A0A3Q9G5L5_9ACTO</name>
<proteinExistence type="inferred from homology"/>
<protein>
    <recommendedName>
        <fullName evidence="3">Toxin</fullName>
    </recommendedName>
</protein>
<sequence>MKPYLLVPAAQRDLSAIWDYTLEVWGAAQAELYIDDLRDGIKKIAADPSRGRRCDDIREGYRRYPVRSHIVFYRERSDAVIVVRVLHKRMDVWQHVRAVE</sequence>
<dbReference type="EMBL" id="CP034593">
    <property type="protein sequence ID" value="AZQ77886.1"/>
    <property type="molecule type" value="Genomic_DNA"/>
</dbReference>